<feature type="region of interest" description="Disordered" evidence="1">
    <location>
        <begin position="85"/>
        <end position="118"/>
    </location>
</feature>
<evidence type="ECO:0000256" key="1">
    <source>
        <dbReference type="SAM" id="MobiDB-lite"/>
    </source>
</evidence>
<name>A0A8B2ZKD2_STAWA</name>
<comment type="caution">
    <text evidence="2">The sequence shown here is derived from an EMBL/GenBank/DDBJ whole genome shotgun (WGS) entry which is preliminary data.</text>
</comment>
<feature type="region of interest" description="Disordered" evidence="1">
    <location>
        <begin position="1"/>
        <end position="33"/>
    </location>
</feature>
<organism evidence="2 3">
    <name type="scientific">Staphylococcus warneri</name>
    <dbReference type="NCBI Taxonomy" id="1292"/>
    <lineage>
        <taxon>Bacteria</taxon>
        <taxon>Bacillati</taxon>
        <taxon>Bacillota</taxon>
        <taxon>Bacilli</taxon>
        <taxon>Bacillales</taxon>
        <taxon>Staphylococcaceae</taxon>
        <taxon>Staphylococcus</taxon>
    </lineage>
</organism>
<accession>A0A8B2ZKD2</accession>
<feature type="compositionally biased region" description="Basic residues" evidence="1">
    <location>
        <begin position="95"/>
        <end position="105"/>
    </location>
</feature>
<proteinExistence type="predicted"/>
<sequence length="118" mass="13869">MKISFDKDTPEEKQAKKEQKRAKRKERYGHLTEAEEGSLAAYLGTLFKKDKEGRKKFLEVDNDASHLTEAEEGSAVKYTQDLFKKMFPEKEEKQRRKTDKKKQKQAHNQNNDQDSHNP</sequence>
<dbReference type="EMBL" id="QSTD01000009">
    <property type="protein sequence ID" value="RGM28283.1"/>
    <property type="molecule type" value="Genomic_DNA"/>
</dbReference>
<feature type="compositionally biased region" description="Basic residues" evidence="1">
    <location>
        <begin position="18"/>
        <end position="27"/>
    </location>
</feature>
<dbReference type="RefSeq" id="WP_117725937.1">
    <property type="nucleotide sequence ID" value="NZ_CABMFV010000009.1"/>
</dbReference>
<protein>
    <submittedName>
        <fullName evidence="2">Uncharacterized protein</fullName>
    </submittedName>
</protein>
<feature type="compositionally biased region" description="Basic and acidic residues" evidence="1">
    <location>
        <begin position="85"/>
        <end position="94"/>
    </location>
</feature>
<evidence type="ECO:0000313" key="3">
    <source>
        <dbReference type="Proteomes" id="UP000261016"/>
    </source>
</evidence>
<dbReference type="AlphaFoldDB" id="A0A8B2ZKD2"/>
<gene>
    <name evidence="2" type="ORF">DXC19_11370</name>
</gene>
<evidence type="ECO:0000313" key="2">
    <source>
        <dbReference type="EMBL" id="RGM28283.1"/>
    </source>
</evidence>
<feature type="compositionally biased region" description="Basic and acidic residues" evidence="1">
    <location>
        <begin position="1"/>
        <end position="17"/>
    </location>
</feature>
<dbReference type="Proteomes" id="UP000261016">
    <property type="component" value="Unassembled WGS sequence"/>
</dbReference>
<reference evidence="2 3" key="1">
    <citation type="submission" date="2018-08" db="EMBL/GenBank/DDBJ databases">
        <title>A genome reference for cultivated species of the human gut microbiota.</title>
        <authorList>
            <person name="Zou Y."/>
            <person name="Xue W."/>
            <person name="Luo G."/>
        </authorList>
    </citation>
    <scope>NUCLEOTIDE SEQUENCE [LARGE SCALE GENOMIC DNA]</scope>
    <source>
        <strain evidence="2 3">OM08-17AT</strain>
    </source>
</reference>